<name>A0A3Q7G8J4_SOLLC</name>
<keyword evidence="1" id="KW-0812">Transmembrane</keyword>
<feature type="transmembrane region" description="Helical" evidence="1">
    <location>
        <begin position="12"/>
        <end position="30"/>
    </location>
</feature>
<reference evidence="2" key="1">
    <citation type="journal article" date="2012" name="Nature">
        <title>The tomato genome sequence provides insights into fleshy fruit evolution.</title>
        <authorList>
            <consortium name="Tomato Genome Consortium"/>
        </authorList>
    </citation>
    <scope>NUCLEOTIDE SEQUENCE [LARGE SCALE GENOMIC DNA]</scope>
    <source>
        <strain evidence="2">cv. Heinz 1706</strain>
    </source>
</reference>
<dbReference type="InParanoid" id="A0A3Q7G8J4"/>
<evidence type="ECO:0000313" key="2">
    <source>
        <dbReference type="EnsemblPlants" id="Solyc03g070430.1.1.1"/>
    </source>
</evidence>
<dbReference type="AlphaFoldDB" id="A0A3Q7G8J4"/>
<protein>
    <submittedName>
        <fullName evidence="2">Uncharacterized protein</fullName>
    </submittedName>
</protein>
<keyword evidence="3" id="KW-1185">Reference proteome</keyword>
<dbReference type="EnsemblPlants" id="Solyc03g070430.1.1">
    <property type="protein sequence ID" value="Solyc03g070430.1.1.1"/>
    <property type="gene ID" value="Solyc03g070430.1"/>
</dbReference>
<dbReference type="Gramene" id="Solyc03g070430.1.1">
    <property type="protein sequence ID" value="Solyc03g070430.1.1.1"/>
    <property type="gene ID" value="Solyc03g070430.1"/>
</dbReference>
<keyword evidence="1" id="KW-0472">Membrane</keyword>
<accession>A0A3Q7G8J4</accession>
<sequence>MFRLTSGVSRFSYLCVLMLSFMLYCGYSMSILHNEIINMCCVAKIHGCSFLFLL</sequence>
<evidence type="ECO:0000313" key="3">
    <source>
        <dbReference type="Proteomes" id="UP000004994"/>
    </source>
</evidence>
<proteinExistence type="predicted"/>
<evidence type="ECO:0000256" key="1">
    <source>
        <dbReference type="SAM" id="Phobius"/>
    </source>
</evidence>
<organism evidence="2">
    <name type="scientific">Solanum lycopersicum</name>
    <name type="common">Tomato</name>
    <name type="synonym">Lycopersicon esculentum</name>
    <dbReference type="NCBI Taxonomy" id="4081"/>
    <lineage>
        <taxon>Eukaryota</taxon>
        <taxon>Viridiplantae</taxon>
        <taxon>Streptophyta</taxon>
        <taxon>Embryophyta</taxon>
        <taxon>Tracheophyta</taxon>
        <taxon>Spermatophyta</taxon>
        <taxon>Magnoliopsida</taxon>
        <taxon>eudicotyledons</taxon>
        <taxon>Gunneridae</taxon>
        <taxon>Pentapetalae</taxon>
        <taxon>asterids</taxon>
        <taxon>lamiids</taxon>
        <taxon>Solanales</taxon>
        <taxon>Solanaceae</taxon>
        <taxon>Solanoideae</taxon>
        <taxon>Solaneae</taxon>
        <taxon>Solanum</taxon>
        <taxon>Solanum subgen. Lycopersicon</taxon>
    </lineage>
</organism>
<dbReference type="Proteomes" id="UP000004994">
    <property type="component" value="Chromosome 3"/>
</dbReference>
<dbReference type="PaxDb" id="4081-Solyc03g070430.1.1"/>
<reference evidence="2" key="2">
    <citation type="submission" date="2019-01" db="UniProtKB">
        <authorList>
            <consortium name="EnsemblPlants"/>
        </authorList>
    </citation>
    <scope>IDENTIFICATION</scope>
    <source>
        <strain evidence="2">cv. Heinz 1706</strain>
    </source>
</reference>
<keyword evidence="1" id="KW-1133">Transmembrane helix</keyword>